<dbReference type="Proteomes" id="UP001526143">
    <property type="component" value="Unassembled WGS sequence"/>
</dbReference>
<reference evidence="1 2" key="1">
    <citation type="submission" date="2022-10" db="EMBL/GenBank/DDBJ databases">
        <title>Identification of biosynthetic pathway for the production of the potent trypsin inhibitor radiosumin.</title>
        <authorList>
            <person name="Fewer D.P."/>
            <person name="Delbaje E."/>
            <person name="Ouyang X."/>
            <person name="Agostino P.D."/>
            <person name="Wahlsten M."/>
            <person name="Jokela J."/>
            <person name="Permi P."/>
            <person name="Haapaniemi E."/>
            <person name="Koistinen H."/>
        </authorList>
    </citation>
    <scope>NUCLEOTIDE SEQUENCE [LARGE SCALE GENOMIC DNA]</scope>
    <source>
        <strain evidence="1 2">NIES-515</strain>
    </source>
</reference>
<name>A0ABT3B2F6_9CYAN</name>
<gene>
    <name evidence="1" type="ORF">OGM63_18945</name>
</gene>
<feature type="non-terminal residue" evidence="1">
    <location>
        <position position="1"/>
    </location>
</feature>
<keyword evidence="2" id="KW-1185">Reference proteome</keyword>
<evidence type="ECO:0000313" key="2">
    <source>
        <dbReference type="Proteomes" id="UP001526143"/>
    </source>
</evidence>
<evidence type="ECO:0000313" key="1">
    <source>
        <dbReference type="EMBL" id="MCV3215562.1"/>
    </source>
</evidence>
<organism evidence="1 2">
    <name type="scientific">Plectonema radiosum NIES-515</name>
    <dbReference type="NCBI Taxonomy" id="2986073"/>
    <lineage>
        <taxon>Bacteria</taxon>
        <taxon>Bacillati</taxon>
        <taxon>Cyanobacteriota</taxon>
        <taxon>Cyanophyceae</taxon>
        <taxon>Oscillatoriophycideae</taxon>
        <taxon>Oscillatoriales</taxon>
        <taxon>Microcoleaceae</taxon>
        <taxon>Plectonema</taxon>
    </lineage>
</organism>
<dbReference type="RefSeq" id="WP_263747208.1">
    <property type="nucleotide sequence ID" value="NZ_JAOWRF010000276.1"/>
</dbReference>
<comment type="caution">
    <text evidence="1">The sequence shown here is derived from an EMBL/GenBank/DDBJ whole genome shotgun (WGS) entry which is preliminary data.</text>
</comment>
<accession>A0ABT3B2F6</accession>
<dbReference type="EMBL" id="JAOWRF010000276">
    <property type="protein sequence ID" value="MCV3215562.1"/>
    <property type="molecule type" value="Genomic_DNA"/>
</dbReference>
<proteinExistence type="predicted"/>
<protein>
    <submittedName>
        <fullName evidence="1">Uncharacterized protein</fullName>
    </submittedName>
</protein>
<sequence>AFIVKANRGDSEHFPTMAVQLHLGQWLLLSPNCIQVETLMQLLVPIPGFWFEPAFLVAKAA</sequence>